<keyword evidence="7" id="KW-0677">Repeat</keyword>
<feature type="domain" description="Gnk2-homologous" evidence="15">
    <location>
        <begin position="140"/>
        <end position="239"/>
    </location>
</feature>
<dbReference type="AlphaFoldDB" id="A0A218WWS2"/>
<evidence type="ECO:0000256" key="2">
    <source>
        <dbReference type="ARBA" id="ARBA00022448"/>
    </source>
</evidence>
<dbReference type="InterPro" id="IPR002902">
    <property type="entry name" value="GNK2"/>
</dbReference>
<dbReference type="Gene3D" id="3.30.430.20">
    <property type="entry name" value="Gnk2 domain, C-X8-C-X2-C motif"/>
    <property type="match status" value="2"/>
</dbReference>
<evidence type="ECO:0000256" key="5">
    <source>
        <dbReference type="ARBA" id="ARBA00022692"/>
    </source>
</evidence>
<keyword evidence="2" id="KW-0813">Transport</keyword>
<proteinExistence type="inferred from homology"/>
<gene>
    <name evidence="16" type="ORF">CDL15_Pgr009226</name>
</gene>
<evidence type="ECO:0000256" key="3">
    <source>
        <dbReference type="ARBA" id="ARBA00022475"/>
    </source>
</evidence>
<evidence type="ECO:0000256" key="13">
    <source>
        <dbReference type="ARBA" id="ARBA00038393"/>
    </source>
</evidence>
<feature type="domain" description="Gnk2-homologous" evidence="15">
    <location>
        <begin position="31"/>
        <end position="135"/>
    </location>
</feature>
<sequence>MTLSVPSLSLLFPLITVLVCALLSPSTSDTNSLVYVGCSQFKYSVGSSYESSINNLLTSLVNSANSAPYNNFTMTGSTAEDTVSGFYQCRGDLSPSSCFSCVSKAVSQLGTFCVKSTGGAVQLQGCLMKYDNTTFLGVEDKSVLFKRCGPMVGYATDLMTRHDAVLGYIGTDDGTYKPYRFSASGSVQAEAQCVQDLNQGECQDCMTEAIRQLKTECGGAKWGNMFLAKCYARFWDGGDPSGGRNGKRLRHSALQSIFQLCFELCVISATCGYGTLSGPVCVAGLYQGERRRLSGGKERGRPKAYLFSGF</sequence>
<dbReference type="Proteomes" id="UP000197138">
    <property type="component" value="Unassembled WGS sequence"/>
</dbReference>
<dbReference type="GO" id="GO:0009506">
    <property type="term" value="C:plasmodesma"/>
    <property type="evidence" value="ECO:0007669"/>
    <property type="project" value="UniProtKB-SubCell"/>
</dbReference>
<dbReference type="PROSITE" id="PS51473">
    <property type="entry name" value="GNK2"/>
    <property type="match status" value="2"/>
</dbReference>
<evidence type="ECO:0000259" key="15">
    <source>
        <dbReference type="PROSITE" id="PS51473"/>
    </source>
</evidence>
<feature type="chain" id="PRO_5013030328" description="Gnk2-homologous domain-containing protein" evidence="14">
    <location>
        <begin position="22"/>
        <end position="310"/>
    </location>
</feature>
<dbReference type="InterPro" id="IPR051378">
    <property type="entry name" value="Cell2Cell_Antifungal"/>
</dbReference>
<evidence type="ECO:0000256" key="10">
    <source>
        <dbReference type="ARBA" id="ARBA00023136"/>
    </source>
</evidence>
<dbReference type="PANTHER" id="PTHR32080:SF59">
    <property type="entry name" value="PLASMODESMATA-LOCATED PROTEIN 5"/>
    <property type="match status" value="1"/>
</dbReference>
<keyword evidence="5" id="KW-0812">Transmembrane</keyword>
<evidence type="ECO:0000256" key="14">
    <source>
        <dbReference type="SAM" id="SignalP"/>
    </source>
</evidence>
<comment type="similarity">
    <text evidence="13">Belongs to the cysteine-rich repeat secretory protein family. Plasmodesmata-located proteins (PDLD) subfamily.</text>
</comment>
<reference evidence="17" key="1">
    <citation type="journal article" date="2017" name="Plant J.">
        <title>The pomegranate (Punica granatum L.) genome and the genomics of punicalagin biosynthesis.</title>
        <authorList>
            <person name="Qin G."/>
            <person name="Xu C."/>
            <person name="Ming R."/>
            <person name="Tang H."/>
            <person name="Guyot R."/>
            <person name="Kramer E.M."/>
            <person name="Hu Y."/>
            <person name="Yi X."/>
            <person name="Qi Y."/>
            <person name="Xu X."/>
            <person name="Gao Z."/>
            <person name="Pan H."/>
            <person name="Jian J."/>
            <person name="Tian Y."/>
            <person name="Yue Z."/>
            <person name="Xu Y."/>
        </authorList>
    </citation>
    <scope>NUCLEOTIDE SEQUENCE [LARGE SCALE GENOMIC DNA]</scope>
    <source>
        <strain evidence="17">cv. Dabenzi</strain>
    </source>
</reference>
<keyword evidence="8" id="KW-0965">Cell junction</keyword>
<evidence type="ECO:0000256" key="1">
    <source>
        <dbReference type="ARBA" id="ARBA00004251"/>
    </source>
</evidence>
<evidence type="ECO:0000313" key="16">
    <source>
        <dbReference type="EMBL" id="OWM76661.1"/>
    </source>
</evidence>
<dbReference type="InterPro" id="IPR038408">
    <property type="entry name" value="GNK2_sf"/>
</dbReference>
<comment type="caution">
    <text evidence="16">The sequence shown here is derived from an EMBL/GenBank/DDBJ whole genome shotgun (WGS) entry which is preliminary data.</text>
</comment>
<dbReference type="GO" id="GO:0042742">
    <property type="term" value="P:defense response to bacterium"/>
    <property type="evidence" value="ECO:0007669"/>
    <property type="project" value="TreeGrafter"/>
</dbReference>
<keyword evidence="11" id="KW-1015">Disulfide bond</keyword>
<dbReference type="Pfam" id="PF01657">
    <property type="entry name" value="Stress-antifung"/>
    <property type="match status" value="2"/>
</dbReference>
<evidence type="ECO:0000256" key="4">
    <source>
        <dbReference type="ARBA" id="ARBA00022581"/>
    </source>
</evidence>
<dbReference type="GO" id="GO:0005886">
    <property type="term" value="C:plasma membrane"/>
    <property type="evidence" value="ECO:0007669"/>
    <property type="project" value="UniProtKB-SubCell"/>
</dbReference>
<dbReference type="CDD" id="cd23509">
    <property type="entry name" value="Gnk2-like"/>
    <property type="match status" value="2"/>
</dbReference>
<dbReference type="EMBL" id="MTKT01003159">
    <property type="protein sequence ID" value="OWM76661.1"/>
    <property type="molecule type" value="Genomic_DNA"/>
</dbReference>
<evidence type="ECO:0000313" key="17">
    <source>
        <dbReference type="Proteomes" id="UP000197138"/>
    </source>
</evidence>
<feature type="signal peptide" evidence="14">
    <location>
        <begin position="1"/>
        <end position="21"/>
    </location>
</feature>
<dbReference type="FunFam" id="3.30.430.20:FF:000001">
    <property type="entry name" value="cysteine-rich repeat secretory protein 3"/>
    <property type="match status" value="1"/>
</dbReference>
<name>A0A218WWS2_PUNGR</name>
<evidence type="ECO:0000256" key="6">
    <source>
        <dbReference type="ARBA" id="ARBA00022729"/>
    </source>
</evidence>
<keyword evidence="6 14" id="KW-0732">Signal</keyword>
<keyword evidence="4" id="KW-0945">Host-virus interaction</keyword>
<keyword evidence="3" id="KW-1003">Cell membrane</keyword>
<keyword evidence="9" id="KW-1133">Transmembrane helix</keyword>
<evidence type="ECO:0000256" key="8">
    <source>
        <dbReference type="ARBA" id="ARBA00022949"/>
    </source>
</evidence>
<keyword evidence="10" id="KW-0472">Membrane</keyword>
<comment type="subcellular location">
    <subcellularLocation>
        <location evidence="12">Cell junction</location>
        <location evidence="12">Plasmodesma</location>
    </subcellularLocation>
    <subcellularLocation>
        <location evidence="1">Cell membrane</location>
        <topology evidence="1">Single-pass type I membrane protein</topology>
    </subcellularLocation>
</comment>
<evidence type="ECO:0000256" key="7">
    <source>
        <dbReference type="ARBA" id="ARBA00022737"/>
    </source>
</evidence>
<accession>A0A218WWS2</accession>
<evidence type="ECO:0000256" key="11">
    <source>
        <dbReference type="ARBA" id="ARBA00023157"/>
    </source>
</evidence>
<organism evidence="16 17">
    <name type="scientific">Punica granatum</name>
    <name type="common">Pomegranate</name>
    <dbReference type="NCBI Taxonomy" id="22663"/>
    <lineage>
        <taxon>Eukaryota</taxon>
        <taxon>Viridiplantae</taxon>
        <taxon>Streptophyta</taxon>
        <taxon>Embryophyta</taxon>
        <taxon>Tracheophyta</taxon>
        <taxon>Spermatophyta</taxon>
        <taxon>Magnoliopsida</taxon>
        <taxon>eudicotyledons</taxon>
        <taxon>Gunneridae</taxon>
        <taxon>Pentapetalae</taxon>
        <taxon>rosids</taxon>
        <taxon>malvids</taxon>
        <taxon>Myrtales</taxon>
        <taxon>Lythraceae</taxon>
        <taxon>Punica</taxon>
    </lineage>
</organism>
<evidence type="ECO:0000256" key="9">
    <source>
        <dbReference type="ARBA" id="ARBA00022989"/>
    </source>
</evidence>
<dbReference type="PANTHER" id="PTHR32080">
    <property type="entry name" value="ANTIFUNGAL PROTEIN GINKBILOBIN-2-LIKE"/>
    <property type="match status" value="1"/>
</dbReference>
<protein>
    <recommendedName>
        <fullName evidence="15">Gnk2-homologous domain-containing protein</fullName>
    </recommendedName>
</protein>
<evidence type="ECO:0000256" key="12">
    <source>
        <dbReference type="ARBA" id="ARBA00024184"/>
    </source>
</evidence>